<evidence type="ECO:0000313" key="6">
    <source>
        <dbReference type="Proteomes" id="UP000612899"/>
    </source>
</evidence>
<evidence type="ECO:0000256" key="1">
    <source>
        <dbReference type="ARBA" id="ARBA00005417"/>
    </source>
</evidence>
<dbReference type="PROSITE" id="PS50893">
    <property type="entry name" value="ABC_TRANSPORTER_2"/>
    <property type="match status" value="1"/>
</dbReference>
<dbReference type="SMART" id="SM00382">
    <property type="entry name" value="AAA"/>
    <property type="match status" value="1"/>
</dbReference>
<dbReference type="GO" id="GO:0005886">
    <property type="term" value="C:plasma membrane"/>
    <property type="evidence" value="ECO:0007669"/>
    <property type="project" value="TreeGrafter"/>
</dbReference>
<dbReference type="Gene3D" id="3.40.50.300">
    <property type="entry name" value="P-loop containing nucleotide triphosphate hydrolases"/>
    <property type="match status" value="1"/>
</dbReference>
<dbReference type="PANTHER" id="PTHR24220:SF689">
    <property type="entry name" value="LIPOPROTEIN-RELEASING SYSTEM ATP-BINDING PROTEIN LOLD"/>
    <property type="match status" value="1"/>
</dbReference>
<dbReference type="InterPro" id="IPR015854">
    <property type="entry name" value="ABC_transpr_LolD-like"/>
</dbReference>
<sequence length="219" mass="22572">MKLTADRLTVAYGKDRPVLRDISASVAGGQMLAVTGSSGAGKTTLLSALAGLLRPVSGQVSIDGLPLRDRDHAVEQRVVLIPQANGLAPILTAGENVQIALLAAGASAAEARRISADALAALGLDGQTDQLIEELSGGQQQRAAIARGLALHGSIIIADEVTSELDAANRQNVLRMLRAEADRGAAVVFATHDPQAAAICDEEIHLVDGYAVLPARTHG</sequence>
<dbReference type="GO" id="GO:0016887">
    <property type="term" value="F:ATP hydrolysis activity"/>
    <property type="evidence" value="ECO:0007669"/>
    <property type="project" value="InterPro"/>
</dbReference>
<dbReference type="RefSeq" id="WP_203908495.1">
    <property type="nucleotide sequence ID" value="NZ_BONY01000013.1"/>
</dbReference>
<keyword evidence="2" id="KW-0547">Nucleotide-binding</keyword>
<gene>
    <name evidence="5" type="ORF">Rhe02_26890</name>
</gene>
<dbReference type="Proteomes" id="UP000612899">
    <property type="component" value="Unassembled WGS sequence"/>
</dbReference>
<dbReference type="GO" id="GO:0005524">
    <property type="term" value="F:ATP binding"/>
    <property type="evidence" value="ECO:0007669"/>
    <property type="project" value="UniProtKB-KW"/>
</dbReference>
<name>A0A8J3Q763_9ACTN</name>
<dbReference type="SUPFAM" id="SSF52540">
    <property type="entry name" value="P-loop containing nucleoside triphosphate hydrolases"/>
    <property type="match status" value="1"/>
</dbReference>
<dbReference type="GO" id="GO:0022857">
    <property type="term" value="F:transmembrane transporter activity"/>
    <property type="evidence" value="ECO:0007669"/>
    <property type="project" value="TreeGrafter"/>
</dbReference>
<dbReference type="InterPro" id="IPR017871">
    <property type="entry name" value="ABC_transporter-like_CS"/>
</dbReference>
<reference evidence="5" key="1">
    <citation type="submission" date="2021-01" db="EMBL/GenBank/DDBJ databases">
        <title>Whole genome shotgun sequence of Rhizocola hellebori NBRC 109834.</title>
        <authorList>
            <person name="Komaki H."/>
            <person name="Tamura T."/>
        </authorList>
    </citation>
    <scope>NUCLEOTIDE SEQUENCE</scope>
    <source>
        <strain evidence="5">NBRC 109834</strain>
    </source>
</reference>
<dbReference type="AlphaFoldDB" id="A0A8J3Q763"/>
<dbReference type="PROSITE" id="PS00211">
    <property type="entry name" value="ABC_TRANSPORTER_1"/>
    <property type="match status" value="1"/>
</dbReference>
<evidence type="ECO:0000256" key="3">
    <source>
        <dbReference type="ARBA" id="ARBA00022840"/>
    </source>
</evidence>
<evidence type="ECO:0000256" key="2">
    <source>
        <dbReference type="ARBA" id="ARBA00022741"/>
    </source>
</evidence>
<dbReference type="EMBL" id="BONY01000013">
    <property type="protein sequence ID" value="GIH04622.1"/>
    <property type="molecule type" value="Genomic_DNA"/>
</dbReference>
<comment type="caution">
    <text evidence="5">The sequence shown here is derived from an EMBL/GenBank/DDBJ whole genome shotgun (WGS) entry which is preliminary data.</text>
</comment>
<dbReference type="PANTHER" id="PTHR24220">
    <property type="entry name" value="IMPORT ATP-BINDING PROTEIN"/>
    <property type="match status" value="1"/>
</dbReference>
<dbReference type="Pfam" id="PF00005">
    <property type="entry name" value="ABC_tran"/>
    <property type="match status" value="1"/>
</dbReference>
<proteinExistence type="inferred from homology"/>
<accession>A0A8J3Q763</accession>
<organism evidence="5 6">
    <name type="scientific">Rhizocola hellebori</name>
    <dbReference type="NCBI Taxonomy" id="1392758"/>
    <lineage>
        <taxon>Bacteria</taxon>
        <taxon>Bacillati</taxon>
        <taxon>Actinomycetota</taxon>
        <taxon>Actinomycetes</taxon>
        <taxon>Micromonosporales</taxon>
        <taxon>Micromonosporaceae</taxon>
        <taxon>Rhizocola</taxon>
    </lineage>
</organism>
<comment type="similarity">
    <text evidence="1">Belongs to the ABC transporter superfamily.</text>
</comment>
<keyword evidence="3" id="KW-0067">ATP-binding</keyword>
<dbReference type="InterPro" id="IPR003593">
    <property type="entry name" value="AAA+_ATPase"/>
</dbReference>
<feature type="domain" description="ABC transporter" evidence="4">
    <location>
        <begin position="3"/>
        <end position="219"/>
    </location>
</feature>
<dbReference type="InterPro" id="IPR027417">
    <property type="entry name" value="P-loop_NTPase"/>
</dbReference>
<evidence type="ECO:0000259" key="4">
    <source>
        <dbReference type="PROSITE" id="PS50893"/>
    </source>
</evidence>
<keyword evidence="6" id="KW-1185">Reference proteome</keyword>
<evidence type="ECO:0000313" key="5">
    <source>
        <dbReference type="EMBL" id="GIH04622.1"/>
    </source>
</evidence>
<dbReference type="InterPro" id="IPR003439">
    <property type="entry name" value="ABC_transporter-like_ATP-bd"/>
</dbReference>
<protein>
    <submittedName>
        <fullName evidence="5">ABC transporter</fullName>
    </submittedName>
</protein>